<evidence type="ECO:0000313" key="2">
    <source>
        <dbReference type="EMBL" id="KAK3001908.1"/>
    </source>
</evidence>
<organism evidence="2 3">
    <name type="scientific">Escallonia herrerae</name>
    <dbReference type="NCBI Taxonomy" id="1293975"/>
    <lineage>
        <taxon>Eukaryota</taxon>
        <taxon>Viridiplantae</taxon>
        <taxon>Streptophyta</taxon>
        <taxon>Embryophyta</taxon>
        <taxon>Tracheophyta</taxon>
        <taxon>Spermatophyta</taxon>
        <taxon>Magnoliopsida</taxon>
        <taxon>eudicotyledons</taxon>
        <taxon>Gunneridae</taxon>
        <taxon>Pentapetalae</taxon>
        <taxon>asterids</taxon>
        <taxon>campanulids</taxon>
        <taxon>Escalloniales</taxon>
        <taxon>Escalloniaceae</taxon>
        <taxon>Escallonia</taxon>
    </lineage>
</organism>
<accession>A0AA88V827</accession>
<keyword evidence="3" id="KW-1185">Reference proteome</keyword>
<proteinExistence type="predicted"/>
<reference evidence="2" key="1">
    <citation type="submission" date="2022-12" db="EMBL/GenBank/DDBJ databases">
        <title>Draft genome assemblies for two species of Escallonia (Escalloniales).</title>
        <authorList>
            <person name="Chanderbali A."/>
            <person name="Dervinis C."/>
            <person name="Anghel I."/>
            <person name="Soltis D."/>
            <person name="Soltis P."/>
            <person name="Zapata F."/>
        </authorList>
    </citation>
    <scope>NUCLEOTIDE SEQUENCE</scope>
    <source>
        <strain evidence="2">UCBG64.0493</strain>
        <tissue evidence="2">Leaf</tissue>
    </source>
</reference>
<sequence length="131" mass="13889">MAHSLLPGTPAAATAISTRSTKNPSLPCSGLQRVRACHQSSGQAVDHRLVHRRSITLGLGGAFVVGLNVDDDRKASAAARRPPPAPPREKKDPNVSGVTAKILASKKRKEAMKNEVAKLKEKGKLVNEPSE</sequence>
<dbReference type="PANTHER" id="PTHR37182:SF2">
    <property type="entry name" value="F24J8.11 PROTEIN"/>
    <property type="match status" value="1"/>
</dbReference>
<gene>
    <name evidence="2" type="ORF">RJ639_020734</name>
</gene>
<evidence type="ECO:0000256" key="1">
    <source>
        <dbReference type="SAM" id="MobiDB-lite"/>
    </source>
</evidence>
<feature type="region of interest" description="Disordered" evidence="1">
    <location>
        <begin position="1"/>
        <end position="27"/>
    </location>
</feature>
<dbReference type="PANTHER" id="PTHR37182">
    <property type="entry name" value="F24J8.11 PROTEIN"/>
    <property type="match status" value="1"/>
</dbReference>
<feature type="compositionally biased region" description="Polar residues" evidence="1">
    <location>
        <begin position="15"/>
        <end position="26"/>
    </location>
</feature>
<comment type="caution">
    <text evidence="2">The sequence shown here is derived from an EMBL/GenBank/DDBJ whole genome shotgun (WGS) entry which is preliminary data.</text>
</comment>
<dbReference type="EMBL" id="JAVXUP010002691">
    <property type="protein sequence ID" value="KAK3001908.1"/>
    <property type="molecule type" value="Genomic_DNA"/>
</dbReference>
<protein>
    <submittedName>
        <fullName evidence="2">Uncharacterized protein</fullName>
    </submittedName>
</protein>
<evidence type="ECO:0000313" key="3">
    <source>
        <dbReference type="Proteomes" id="UP001188597"/>
    </source>
</evidence>
<dbReference type="Proteomes" id="UP001188597">
    <property type="component" value="Unassembled WGS sequence"/>
</dbReference>
<feature type="region of interest" description="Disordered" evidence="1">
    <location>
        <begin position="73"/>
        <end position="98"/>
    </location>
</feature>
<name>A0AA88V827_9ASTE</name>
<dbReference type="AlphaFoldDB" id="A0AA88V827"/>